<evidence type="ECO:0000313" key="3">
    <source>
        <dbReference type="Proteomes" id="UP000185426"/>
    </source>
</evidence>
<protein>
    <recommendedName>
        <fullName evidence="1">YokE-like PH domain-containing protein</fullName>
    </recommendedName>
</protein>
<accession>A0A1L6ZJB3</accession>
<dbReference type="Pfam" id="PF14470">
    <property type="entry name" value="bPH_3"/>
    <property type="match status" value="1"/>
</dbReference>
<proteinExistence type="predicted"/>
<dbReference type="InterPro" id="IPR039519">
    <property type="entry name" value="YokE-like_PH"/>
</dbReference>
<evidence type="ECO:0000313" key="2">
    <source>
        <dbReference type="EMBL" id="APT46610.1"/>
    </source>
</evidence>
<gene>
    <name evidence="2" type="ORF">BSA145_12595</name>
</gene>
<reference evidence="2 3" key="1">
    <citation type="submission" date="2016-05" db="EMBL/GenBank/DDBJ databases">
        <title>Complete Genome and Methylome Analysis of Psychrotrophic Bacterial Isolates from Antarctic Lake Untersee.</title>
        <authorList>
            <person name="Fomenkov A."/>
            <person name="Akimov V.N."/>
            <person name="Vasilyeva L.V."/>
            <person name="Andersen D."/>
            <person name="Vincze T."/>
            <person name="Roberts R.J."/>
        </authorList>
    </citation>
    <scope>NUCLEOTIDE SEQUENCE [LARGE SCALE GENOMIC DNA]</scope>
    <source>
        <strain evidence="2 3">U14-5</strain>
    </source>
</reference>
<dbReference type="Proteomes" id="UP000185426">
    <property type="component" value="Chromosome"/>
</dbReference>
<feature type="domain" description="YokE-like PH" evidence="1">
    <location>
        <begin position="63"/>
        <end position="134"/>
    </location>
</feature>
<dbReference type="EMBL" id="CP015607">
    <property type="protein sequence ID" value="APT46610.1"/>
    <property type="molecule type" value="Genomic_DNA"/>
</dbReference>
<evidence type="ECO:0000259" key="1">
    <source>
        <dbReference type="Pfam" id="PF14470"/>
    </source>
</evidence>
<sequence length="148" mass="16420">MESLQENMSGLTQYSTAEELRASFPKNVTMMVKGCFKALKDEQLNDEVFLGAFIGNVVGINVVGTKKDASSTGIMAISNKRLIFIGKLAWMTKVEAIAWKNFDSYSAQKGMMFGEITVMSRSGHRLKVTSIDKKVWAEGKQILDELVN</sequence>
<dbReference type="AlphaFoldDB" id="A0A1L6ZJB3"/>
<dbReference type="RefSeq" id="WP_075622685.1">
    <property type="nucleotide sequence ID" value="NZ_CP015607.1"/>
</dbReference>
<organism evidence="2 3">
    <name type="scientific">Bacillus safensis</name>
    <dbReference type="NCBI Taxonomy" id="561879"/>
    <lineage>
        <taxon>Bacteria</taxon>
        <taxon>Bacillati</taxon>
        <taxon>Bacillota</taxon>
        <taxon>Bacilli</taxon>
        <taxon>Bacillales</taxon>
        <taxon>Bacillaceae</taxon>
        <taxon>Bacillus</taxon>
    </lineage>
</organism>
<name>A0A1L6ZJB3_BACIA</name>